<gene>
    <name evidence="1" type="ORF">CEURO_LOCUS4008</name>
</gene>
<keyword evidence="2" id="KW-1185">Reference proteome</keyword>
<dbReference type="AlphaFoldDB" id="A0A9P1E1M3"/>
<protein>
    <submittedName>
        <fullName evidence="1">Uncharacterized protein</fullName>
    </submittedName>
</protein>
<organism evidence="1 2">
    <name type="scientific">Cuscuta europaea</name>
    <name type="common">European dodder</name>
    <dbReference type="NCBI Taxonomy" id="41803"/>
    <lineage>
        <taxon>Eukaryota</taxon>
        <taxon>Viridiplantae</taxon>
        <taxon>Streptophyta</taxon>
        <taxon>Embryophyta</taxon>
        <taxon>Tracheophyta</taxon>
        <taxon>Spermatophyta</taxon>
        <taxon>Magnoliopsida</taxon>
        <taxon>eudicotyledons</taxon>
        <taxon>Gunneridae</taxon>
        <taxon>Pentapetalae</taxon>
        <taxon>asterids</taxon>
        <taxon>lamiids</taxon>
        <taxon>Solanales</taxon>
        <taxon>Convolvulaceae</taxon>
        <taxon>Cuscuteae</taxon>
        <taxon>Cuscuta</taxon>
        <taxon>Cuscuta subgen. Cuscuta</taxon>
    </lineage>
</organism>
<name>A0A9P1E1M3_CUSEU</name>
<comment type="caution">
    <text evidence="1">The sequence shown here is derived from an EMBL/GenBank/DDBJ whole genome shotgun (WGS) entry which is preliminary data.</text>
</comment>
<sequence length="164" mass="18891">MFCFHQLYTRSRELHNDSLWLSKPVQDDSISLQHGSTLESEDPTSISKLILYHQIQTVGTVVEHVLSSGKQPQLPPIEAYSCASDEFDHSDDSFFKDDFLGHATESDHRPPISYPEEIRMSKFNKEICRKANFVTSENCLPTDNLNTQMKIYKKKTRRIKDVIA</sequence>
<accession>A0A9P1E1M3</accession>
<dbReference type="Proteomes" id="UP001152484">
    <property type="component" value="Unassembled WGS sequence"/>
</dbReference>
<dbReference type="EMBL" id="CAMAPE010000008">
    <property type="protein sequence ID" value="CAH9071646.1"/>
    <property type="molecule type" value="Genomic_DNA"/>
</dbReference>
<evidence type="ECO:0000313" key="2">
    <source>
        <dbReference type="Proteomes" id="UP001152484"/>
    </source>
</evidence>
<dbReference type="OrthoDB" id="10418433at2759"/>
<reference evidence="1" key="1">
    <citation type="submission" date="2022-07" db="EMBL/GenBank/DDBJ databases">
        <authorList>
            <person name="Macas J."/>
            <person name="Novak P."/>
            <person name="Neumann P."/>
        </authorList>
    </citation>
    <scope>NUCLEOTIDE SEQUENCE</scope>
</reference>
<evidence type="ECO:0000313" key="1">
    <source>
        <dbReference type="EMBL" id="CAH9071646.1"/>
    </source>
</evidence>
<proteinExistence type="predicted"/>